<evidence type="ECO:0000256" key="2">
    <source>
        <dbReference type="SAM" id="Phobius"/>
    </source>
</evidence>
<evidence type="ECO:0000313" key="3">
    <source>
        <dbReference type="EMBL" id="KAK5996581.1"/>
    </source>
</evidence>
<name>A0ABR0SWM9_9HYPO</name>
<reference evidence="3 4" key="1">
    <citation type="submission" date="2024-01" db="EMBL/GenBank/DDBJ databases">
        <title>Complete genome of Cladobotryum mycophilum ATHUM6906.</title>
        <authorList>
            <person name="Christinaki A.C."/>
            <person name="Myridakis A.I."/>
            <person name="Kouvelis V.N."/>
        </authorList>
    </citation>
    <scope>NUCLEOTIDE SEQUENCE [LARGE SCALE GENOMIC DNA]</scope>
    <source>
        <strain evidence="3 4">ATHUM6906</strain>
    </source>
</reference>
<keyword evidence="4" id="KW-1185">Reference proteome</keyword>
<proteinExistence type="predicted"/>
<feature type="compositionally biased region" description="Polar residues" evidence="1">
    <location>
        <begin position="252"/>
        <end position="261"/>
    </location>
</feature>
<keyword evidence="2" id="KW-0812">Transmembrane</keyword>
<sequence>MSHKNPPSFCSNPRTNSAFTYVPAQDPLAAGYCSRPILTSASYLSCKSSSATEVTKTDIGESTAISYRQVTKGSTYTKTTTLLFTSVEMNAPTIQLNYRAVDLSSLSSLTTSPAGQVPTTASTASPAAAEEISHVSSRLSTGAIAGIAIGSLIFLFLTCLPLAFMYFRHRRSSKSIQQRQQQQRQLSSASAKPELDGTPKPQLAATFEQQGQQAGEQGSKAQRFELDGNTPPRYSHVVSANRTEEGGGHARNNISNASGVSGLSEGMDGIPDVSNTSSR</sequence>
<organism evidence="3 4">
    <name type="scientific">Cladobotryum mycophilum</name>
    <dbReference type="NCBI Taxonomy" id="491253"/>
    <lineage>
        <taxon>Eukaryota</taxon>
        <taxon>Fungi</taxon>
        <taxon>Dikarya</taxon>
        <taxon>Ascomycota</taxon>
        <taxon>Pezizomycotina</taxon>
        <taxon>Sordariomycetes</taxon>
        <taxon>Hypocreomycetidae</taxon>
        <taxon>Hypocreales</taxon>
        <taxon>Hypocreaceae</taxon>
        <taxon>Cladobotryum</taxon>
    </lineage>
</organism>
<dbReference type="Proteomes" id="UP001338125">
    <property type="component" value="Unassembled WGS sequence"/>
</dbReference>
<feature type="region of interest" description="Disordered" evidence="1">
    <location>
        <begin position="175"/>
        <end position="279"/>
    </location>
</feature>
<accession>A0ABR0SWM9</accession>
<dbReference type="EMBL" id="JAVFKD010000002">
    <property type="protein sequence ID" value="KAK5996581.1"/>
    <property type="molecule type" value="Genomic_DNA"/>
</dbReference>
<feature type="transmembrane region" description="Helical" evidence="2">
    <location>
        <begin position="143"/>
        <end position="167"/>
    </location>
</feature>
<evidence type="ECO:0000256" key="1">
    <source>
        <dbReference type="SAM" id="MobiDB-lite"/>
    </source>
</evidence>
<comment type="caution">
    <text evidence="3">The sequence shown here is derived from an EMBL/GenBank/DDBJ whole genome shotgun (WGS) entry which is preliminary data.</text>
</comment>
<feature type="compositionally biased region" description="Low complexity" evidence="1">
    <location>
        <begin position="175"/>
        <end position="188"/>
    </location>
</feature>
<evidence type="ECO:0008006" key="5">
    <source>
        <dbReference type="Google" id="ProtNLM"/>
    </source>
</evidence>
<keyword evidence="2" id="KW-1133">Transmembrane helix</keyword>
<keyword evidence="2" id="KW-0472">Membrane</keyword>
<feature type="compositionally biased region" description="Low complexity" evidence="1">
    <location>
        <begin position="208"/>
        <end position="218"/>
    </location>
</feature>
<protein>
    <recommendedName>
        <fullName evidence="5">Mid2 domain-containing protein</fullName>
    </recommendedName>
</protein>
<evidence type="ECO:0000313" key="4">
    <source>
        <dbReference type="Proteomes" id="UP001338125"/>
    </source>
</evidence>
<gene>
    <name evidence="3" type="ORF">PT974_01918</name>
</gene>